<comment type="similarity">
    <text evidence="6">Belongs to the carbohydrate kinase PfkB family. LacC subfamily.</text>
</comment>
<accession>A0A938X3Q6</accession>
<evidence type="ECO:0000313" key="8">
    <source>
        <dbReference type="EMBL" id="MBM6827443.1"/>
    </source>
</evidence>
<dbReference type="SUPFAM" id="SSF53613">
    <property type="entry name" value="Ribokinase-like"/>
    <property type="match status" value="1"/>
</dbReference>
<evidence type="ECO:0000313" key="9">
    <source>
        <dbReference type="Proteomes" id="UP000713880"/>
    </source>
</evidence>
<evidence type="ECO:0000259" key="7">
    <source>
        <dbReference type="Pfam" id="PF00294"/>
    </source>
</evidence>
<comment type="caution">
    <text evidence="8">The sequence shown here is derived from an EMBL/GenBank/DDBJ whole genome shotgun (WGS) entry which is preliminary data.</text>
</comment>
<dbReference type="Proteomes" id="UP000713880">
    <property type="component" value="Unassembled WGS sequence"/>
</dbReference>
<sequence length="310" mass="33322">MILTVTLNAAIDKRYVVEEFREGEVNRVKECAYVPGGKGLNVSKPAAVAGAEVVATGFVGGHAGNYIEESLKAYHVTGDFYHLEAESRSCINIWDEKNQRQTEFLEPGFTVTEEEFQAFAEKFRGLVEQADVVTMSGSVPKGLDGTAYQRLVKIVKDAGKPVILDTSGKLLTMGIEACPTMIKPNIDEIRMLTGKRCDHMEDIIEAAKAVHEKGVEVVAVSLGADGSLAVGKEGVFRATVPKIQAVNTVGCGDSMIAGFALGFAEGAGLEETLRKASAISAAAALREETGFFVLEDMEQLYPQIQIEKIG</sequence>
<dbReference type="NCBIfam" id="TIGR03828">
    <property type="entry name" value="pfkB"/>
    <property type="match status" value="1"/>
</dbReference>
<dbReference type="GO" id="GO:0008662">
    <property type="term" value="F:1-phosphofructokinase activity"/>
    <property type="evidence" value="ECO:0007669"/>
    <property type="project" value="InterPro"/>
</dbReference>
<dbReference type="EMBL" id="JACJLV010000036">
    <property type="protein sequence ID" value="MBM6827443.1"/>
    <property type="molecule type" value="Genomic_DNA"/>
</dbReference>
<dbReference type="Pfam" id="PF00294">
    <property type="entry name" value="PfkB"/>
    <property type="match status" value="1"/>
</dbReference>
<protein>
    <recommendedName>
        <fullName evidence="6">Tagatose-6-phosphate kinase</fullName>
        <ecNumber evidence="6">2.7.1.144</ecNumber>
    </recommendedName>
</protein>
<dbReference type="InterPro" id="IPR017583">
    <property type="entry name" value="Tagatose/fructose_Pkinase"/>
</dbReference>
<reference evidence="8" key="2">
    <citation type="journal article" date="2021" name="Sci. Rep.">
        <title>The distribution of antibiotic resistance genes in chicken gut microbiota commensals.</title>
        <authorList>
            <person name="Juricova H."/>
            <person name="Matiasovicova J."/>
            <person name="Kubasova T."/>
            <person name="Cejkova D."/>
            <person name="Rychlik I."/>
        </authorList>
    </citation>
    <scope>NUCLEOTIDE SEQUENCE</scope>
    <source>
        <strain evidence="8">An420c</strain>
    </source>
</reference>
<gene>
    <name evidence="8" type="primary">pfkB</name>
    <name evidence="8" type="ORF">H6A13_10115</name>
</gene>
<keyword evidence="3 6" id="KW-0547">Nucleotide-binding</keyword>
<dbReference type="NCBIfam" id="TIGR03168">
    <property type="entry name" value="1-PFK"/>
    <property type="match status" value="1"/>
</dbReference>
<dbReference type="GO" id="GO:0044281">
    <property type="term" value="P:small molecule metabolic process"/>
    <property type="evidence" value="ECO:0007669"/>
    <property type="project" value="UniProtKB-ARBA"/>
</dbReference>
<evidence type="ECO:0000256" key="4">
    <source>
        <dbReference type="ARBA" id="ARBA00022777"/>
    </source>
</evidence>
<dbReference type="RefSeq" id="WP_204909461.1">
    <property type="nucleotide sequence ID" value="NZ_JACJLV010000036.1"/>
</dbReference>
<evidence type="ECO:0000256" key="1">
    <source>
        <dbReference type="ARBA" id="ARBA00005380"/>
    </source>
</evidence>
<dbReference type="InterPro" id="IPR011611">
    <property type="entry name" value="PfkB_dom"/>
</dbReference>
<dbReference type="AlphaFoldDB" id="A0A938X3Q6"/>
<proteinExistence type="inferred from homology"/>
<dbReference type="EC" id="2.7.1.144" evidence="6"/>
<comment type="catalytic activity">
    <reaction evidence="6">
        <text>D-tagatofuranose 6-phosphate + ATP = D-tagatofuranose 1,6-bisphosphate + ADP + H(+)</text>
        <dbReference type="Rhea" id="RHEA:12420"/>
        <dbReference type="ChEBI" id="CHEBI:15378"/>
        <dbReference type="ChEBI" id="CHEBI:30616"/>
        <dbReference type="ChEBI" id="CHEBI:58694"/>
        <dbReference type="ChEBI" id="CHEBI:58695"/>
        <dbReference type="ChEBI" id="CHEBI:456216"/>
        <dbReference type="EC" id="2.7.1.144"/>
    </reaction>
</comment>
<keyword evidence="5 6" id="KW-0067">ATP-binding</keyword>
<feature type="domain" description="Carbohydrate kinase PfkB" evidence="7">
    <location>
        <begin position="11"/>
        <end position="291"/>
    </location>
</feature>
<dbReference type="FunFam" id="3.40.1190.20:FF:000001">
    <property type="entry name" value="Phosphofructokinase"/>
    <property type="match status" value="1"/>
</dbReference>
<keyword evidence="6" id="KW-0423">Lactose metabolism</keyword>
<dbReference type="GO" id="GO:0005988">
    <property type="term" value="P:lactose metabolic process"/>
    <property type="evidence" value="ECO:0007669"/>
    <property type="project" value="UniProtKB-KW"/>
</dbReference>
<name>A0A938X3Q6_9CLOT</name>
<keyword evidence="2 6" id="KW-0808">Transferase</keyword>
<comment type="pathway">
    <text evidence="6">Carbohydrate metabolism; D-tagatose 6-phosphate degradation; D-glyceraldehyde 3-phosphate and glycerone phosphate from D-tagatose 6-phosphate: step 1/2.</text>
</comment>
<dbReference type="GO" id="GO:0005524">
    <property type="term" value="F:ATP binding"/>
    <property type="evidence" value="ECO:0007669"/>
    <property type="project" value="UniProtKB-KW"/>
</dbReference>
<keyword evidence="4" id="KW-0418">Kinase</keyword>
<dbReference type="PIRSF" id="PIRSF000535">
    <property type="entry name" value="1PFK/6PFK/LacC"/>
    <property type="match status" value="1"/>
</dbReference>
<comment type="similarity">
    <text evidence="1">Belongs to the carbohydrate kinase pfkB family.</text>
</comment>
<keyword evidence="9" id="KW-1185">Reference proteome</keyword>
<dbReference type="Gene3D" id="3.40.1190.20">
    <property type="match status" value="1"/>
</dbReference>
<dbReference type="GO" id="GO:0005829">
    <property type="term" value="C:cytosol"/>
    <property type="evidence" value="ECO:0007669"/>
    <property type="project" value="TreeGrafter"/>
</dbReference>
<dbReference type="PANTHER" id="PTHR46566:SF2">
    <property type="entry name" value="ATP-DEPENDENT 6-PHOSPHOFRUCTOKINASE ISOZYME 2"/>
    <property type="match status" value="1"/>
</dbReference>
<dbReference type="CDD" id="cd01164">
    <property type="entry name" value="FruK_PfkB_like"/>
    <property type="match status" value="1"/>
</dbReference>
<dbReference type="InterPro" id="IPR029056">
    <property type="entry name" value="Ribokinase-like"/>
</dbReference>
<dbReference type="PANTHER" id="PTHR46566">
    <property type="entry name" value="1-PHOSPHOFRUCTOKINASE-RELATED"/>
    <property type="match status" value="1"/>
</dbReference>
<dbReference type="InterPro" id="IPR022463">
    <property type="entry name" value="1-PFruKinase"/>
</dbReference>
<dbReference type="GO" id="GO:0009024">
    <property type="term" value="F:tagatose-6-phosphate kinase activity"/>
    <property type="evidence" value="ECO:0007669"/>
    <property type="project" value="UniProtKB-EC"/>
</dbReference>
<evidence type="ECO:0000256" key="6">
    <source>
        <dbReference type="PIRNR" id="PIRNR000535"/>
    </source>
</evidence>
<evidence type="ECO:0000256" key="3">
    <source>
        <dbReference type="ARBA" id="ARBA00022741"/>
    </source>
</evidence>
<evidence type="ECO:0000256" key="2">
    <source>
        <dbReference type="ARBA" id="ARBA00022679"/>
    </source>
</evidence>
<dbReference type="GO" id="GO:0016052">
    <property type="term" value="P:carbohydrate catabolic process"/>
    <property type="evidence" value="ECO:0007669"/>
    <property type="project" value="UniProtKB-ARBA"/>
</dbReference>
<organism evidence="8 9">
    <name type="scientific">Mordavella massiliensis</name>
    <dbReference type="NCBI Taxonomy" id="1871024"/>
    <lineage>
        <taxon>Bacteria</taxon>
        <taxon>Bacillati</taxon>
        <taxon>Bacillota</taxon>
        <taxon>Clostridia</taxon>
        <taxon>Eubacteriales</taxon>
        <taxon>Clostridiaceae</taxon>
        <taxon>Mordavella</taxon>
    </lineage>
</organism>
<evidence type="ECO:0000256" key="5">
    <source>
        <dbReference type="ARBA" id="ARBA00022840"/>
    </source>
</evidence>
<reference evidence="8" key="1">
    <citation type="submission" date="2020-08" db="EMBL/GenBank/DDBJ databases">
        <authorList>
            <person name="Cejkova D."/>
            <person name="Kubasova T."/>
            <person name="Jahodarova E."/>
            <person name="Rychlik I."/>
        </authorList>
    </citation>
    <scope>NUCLEOTIDE SEQUENCE</scope>
    <source>
        <strain evidence="8">An420c</strain>
    </source>
</reference>